<dbReference type="GO" id="GO:0005324">
    <property type="term" value="F:long-chain fatty acid transmembrane transporter activity"/>
    <property type="evidence" value="ECO:0007669"/>
    <property type="project" value="TreeGrafter"/>
</dbReference>
<dbReference type="PANTHER" id="PTHR43107">
    <property type="entry name" value="LONG-CHAIN FATTY ACID TRANSPORT PROTEIN"/>
    <property type="match status" value="1"/>
</dbReference>
<dbReference type="AlphaFoldDB" id="A0A8S3Z7X7"/>
<sequence length="623" mass="70448">MLLGLLSFFITTILVIATLLRIYYPPLWRDVYTIFVNISLLRAVKKAFASKEFIIDQFERQVLIKPQHPFIIFKDEIFTYSAVNQQANRVAFSLQKLGIGPGDTIALVMSNEPAFLWIYLGVQKLGARIALVNHYLVCDALRHSITSCSPKLVIVGQGFDDKLPDRVYNLKPQLEVPVYAYRPEPKNQSNFPSFSDLMSQVSDGQFPSTFRSELKLSDPCTFIFTSGTTGLPKPAIISHKKTILCSHSYSPVGFSSKEIMYLTLPLYHASALNLAFLNVINVGATLVLRDKFSSSQFWADCVQHNVTCFQYIGEMLRYLVNSPEKPEEQQHKVWAAIGNGLRPDIWVRVKSRFQIDQIFEFYGSTELPATVANLFNVAGSVGRLSPLLSKLTKLILVKVDLENGEPFRNASGRCELIQPGEFGLLLAQLTEKVTFDGYLGPASDTSSRIIKDVLEVGDFYVNTNDVFTMDAEYNLFFKDRIGDSFRWLGENVSTAELSNLMNTATFVQDTNVFGVEVPGYEGKTGMAAINLKEGEELDDEKVHELGSLCRQKLPGYARPRFLRFQRQMSLTTTFKQQKTELIKEGFDPQNVDEPLYYLDRSSDAFRRLDDKTYKDILKGHITL</sequence>
<comment type="catalytic activity">
    <reaction evidence="3">
        <text>a very long-chain fatty acid + ATP + CoA = a very long-chain fatty acyl-CoA + AMP + diphosphate</text>
        <dbReference type="Rhea" id="RHEA:54536"/>
        <dbReference type="ChEBI" id="CHEBI:30616"/>
        <dbReference type="ChEBI" id="CHEBI:33019"/>
        <dbReference type="ChEBI" id="CHEBI:57287"/>
        <dbReference type="ChEBI" id="CHEBI:58950"/>
        <dbReference type="ChEBI" id="CHEBI:138261"/>
        <dbReference type="ChEBI" id="CHEBI:456215"/>
    </reaction>
    <physiologicalReaction direction="left-to-right" evidence="3">
        <dbReference type="Rhea" id="RHEA:54537"/>
    </physiologicalReaction>
</comment>
<evidence type="ECO:0000256" key="1">
    <source>
        <dbReference type="ARBA" id="ARBA00006432"/>
    </source>
</evidence>
<dbReference type="InterPro" id="IPR025110">
    <property type="entry name" value="AMP-bd_C"/>
</dbReference>
<evidence type="ECO:0000313" key="9">
    <source>
        <dbReference type="Proteomes" id="UP000678393"/>
    </source>
</evidence>
<feature type="domain" description="AMP-binding enzyme C-terminal" evidence="7">
    <location>
        <begin position="502"/>
        <end position="575"/>
    </location>
</feature>
<dbReference type="GO" id="GO:0004467">
    <property type="term" value="F:long-chain fatty acid-CoA ligase activity"/>
    <property type="evidence" value="ECO:0007669"/>
    <property type="project" value="TreeGrafter"/>
</dbReference>
<dbReference type="InterPro" id="IPR045851">
    <property type="entry name" value="AMP-bd_C_sf"/>
</dbReference>
<dbReference type="PANTHER" id="PTHR43107:SF22">
    <property type="entry name" value="VERY LONG-CHAIN ACYL-COA SYNTHETASE"/>
    <property type="match status" value="1"/>
</dbReference>
<evidence type="ECO:0000256" key="3">
    <source>
        <dbReference type="ARBA" id="ARBA00036527"/>
    </source>
</evidence>
<dbReference type="GO" id="GO:0005886">
    <property type="term" value="C:plasma membrane"/>
    <property type="evidence" value="ECO:0007669"/>
    <property type="project" value="TreeGrafter"/>
</dbReference>
<comment type="catalytic activity">
    <reaction evidence="5">
        <text>tetracosanoate + ATP + CoA = tetracosanoyl-CoA + AMP + diphosphate</text>
        <dbReference type="Rhea" id="RHEA:33639"/>
        <dbReference type="ChEBI" id="CHEBI:30616"/>
        <dbReference type="ChEBI" id="CHEBI:31014"/>
        <dbReference type="ChEBI" id="CHEBI:33019"/>
        <dbReference type="ChEBI" id="CHEBI:57287"/>
        <dbReference type="ChEBI" id="CHEBI:65052"/>
        <dbReference type="ChEBI" id="CHEBI:456215"/>
    </reaction>
    <physiologicalReaction direction="left-to-right" evidence="5">
        <dbReference type="Rhea" id="RHEA:33640"/>
    </physiologicalReaction>
</comment>
<evidence type="ECO:0000313" key="8">
    <source>
        <dbReference type="EMBL" id="CAG5125654.1"/>
    </source>
</evidence>
<comment type="caution">
    <text evidence="8">The sequence shown here is derived from an EMBL/GenBank/DDBJ whole genome shotgun (WGS) entry which is preliminary data.</text>
</comment>
<accession>A0A8S3Z7X7</accession>
<name>A0A8S3Z7X7_9EUPU</name>
<dbReference type="SUPFAM" id="SSF56801">
    <property type="entry name" value="Acetyl-CoA synthetase-like"/>
    <property type="match status" value="1"/>
</dbReference>
<keyword evidence="2" id="KW-0436">Ligase</keyword>
<feature type="domain" description="AMP-dependent synthetase/ligase" evidence="6">
    <location>
        <begin position="58"/>
        <end position="384"/>
    </location>
</feature>
<dbReference type="GO" id="GO:0005789">
    <property type="term" value="C:endoplasmic reticulum membrane"/>
    <property type="evidence" value="ECO:0007669"/>
    <property type="project" value="TreeGrafter"/>
</dbReference>
<keyword evidence="9" id="KW-1185">Reference proteome</keyword>
<evidence type="ECO:0000256" key="5">
    <source>
        <dbReference type="ARBA" id="ARBA00048666"/>
    </source>
</evidence>
<dbReference type="Pfam" id="PF00501">
    <property type="entry name" value="AMP-binding"/>
    <property type="match status" value="1"/>
</dbReference>
<dbReference type="PROSITE" id="PS00455">
    <property type="entry name" value="AMP_BINDING"/>
    <property type="match status" value="1"/>
</dbReference>
<proteinExistence type="inferred from homology"/>
<dbReference type="GO" id="GO:0044539">
    <property type="term" value="P:long-chain fatty acid import into cell"/>
    <property type="evidence" value="ECO:0007669"/>
    <property type="project" value="TreeGrafter"/>
</dbReference>
<evidence type="ECO:0000256" key="4">
    <source>
        <dbReference type="ARBA" id="ARBA00041297"/>
    </source>
</evidence>
<reference evidence="8" key="1">
    <citation type="submission" date="2021-04" db="EMBL/GenBank/DDBJ databases">
        <authorList>
            <consortium name="Molecular Ecology Group"/>
        </authorList>
    </citation>
    <scope>NUCLEOTIDE SEQUENCE</scope>
</reference>
<dbReference type="InterPro" id="IPR000873">
    <property type="entry name" value="AMP-dep_synth/lig_dom"/>
</dbReference>
<gene>
    <name evidence="8" type="ORF">CUNI_LOCUS11212</name>
</gene>
<dbReference type="Gene3D" id="3.30.300.30">
    <property type="match status" value="1"/>
</dbReference>
<evidence type="ECO:0000256" key="2">
    <source>
        <dbReference type="ARBA" id="ARBA00022598"/>
    </source>
</evidence>
<dbReference type="Gene3D" id="3.40.50.12780">
    <property type="entry name" value="N-terminal domain of ligase-like"/>
    <property type="match status" value="1"/>
</dbReference>
<dbReference type="OrthoDB" id="288590at2759"/>
<protein>
    <recommendedName>
        <fullName evidence="4">Long-chain-fatty-acid--CoA ligase</fullName>
    </recommendedName>
</protein>
<comment type="similarity">
    <text evidence="1">Belongs to the ATP-dependent AMP-binding enzyme family.</text>
</comment>
<evidence type="ECO:0000259" key="6">
    <source>
        <dbReference type="Pfam" id="PF00501"/>
    </source>
</evidence>
<dbReference type="EMBL" id="CAJHNH020002117">
    <property type="protein sequence ID" value="CAG5125654.1"/>
    <property type="molecule type" value="Genomic_DNA"/>
</dbReference>
<dbReference type="InterPro" id="IPR020845">
    <property type="entry name" value="AMP-binding_CS"/>
</dbReference>
<dbReference type="InterPro" id="IPR042099">
    <property type="entry name" value="ANL_N_sf"/>
</dbReference>
<dbReference type="Pfam" id="PF13193">
    <property type="entry name" value="AMP-binding_C"/>
    <property type="match status" value="1"/>
</dbReference>
<dbReference type="Proteomes" id="UP000678393">
    <property type="component" value="Unassembled WGS sequence"/>
</dbReference>
<organism evidence="8 9">
    <name type="scientific">Candidula unifasciata</name>
    <dbReference type="NCBI Taxonomy" id="100452"/>
    <lineage>
        <taxon>Eukaryota</taxon>
        <taxon>Metazoa</taxon>
        <taxon>Spiralia</taxon>
        <taxon>Lophotrochozoa</taxon>
        <taxon>Mollusca</taxon>
        <taxon>Gastropoda</taxon>
        <taxon>Heterobranchia</taxon>
        <taxon>Euthyneura</taxon>
        <taxon>Panpulmonata</taxon>
        <taxon>Eupulmonata</taxon>
        <taxon>Stylommatophora</taxon>
        <taxon>Helicina</taxon>
        <taxon>Helicoidea</taxon>
        <taxon>Geomitridae</taxon>
        <taxon>Candidula</taxon>
    </lineage>
</organism>
<evidence type="ECO:0000259" key="7">
    <source>
        <dbReference type="Pfam" id="PF13193"/>
    </source>
</evidence>